<keyword evidence="3" id="KW-1185">Reference proteome</keyword>
<evidence type="ECO:0000313" key="3">
    <source>
        <dbReference type="Proteomes" id="UP000740926"/>
    </source>
</evidence>
<organism evidence="2 3">
    <name type="scientific">Rhizopus delemar</name>
    <dbReference type="NCBI Taxonomy" id="936053"/>
    <lineage>
        <taxon>Eukaryota</taxon>
        <taxon>Fungi</taxon>
        <taxon>Fungi incertae sedis</taxon>
        <taxon>Mucoromycota</taxon>
        <taxon>Mucoromycotina</taxon>
        <taxon>Mucoromycetes</taxon>
        <taxon>Mucorales</taxon>
        <taxon>Mucorineae</taxon>
        <taxon>Rhizopodaceae</taxon>
        <taxon>Rhizopus</taxon>
    </lineage>
</organism>
<dbReference type="EMBL" id="JAANIU010003264">
    <property type="protein sequence ID" value="KAG1563578.1"/>
    <property type="molecule type" value="Genomic_DNA"/>
</dbReference>
<reference evidence="2 3" key="1">
    <citation type="journal article" date="2020" name="Microb. Genom.">
        <title>Genetic diversity of clinical and environmental Mucorales isolates obtained from an investigation of mucormycosis cases among solid organ transplant recipients.</title>
        <authorList>
            <person name="Nguyen M.H."/>
            <person name="Kaul D."/>
            <person name="Muto C."/>
            <person name="Cheng S.J."/>
            <person name="Richter R.A."/>
            <person name="Bruno V.M."/>
            <person name="Liu G."/>
            <person name="Beyhan S."/>
            <person name="Sundermann A.J."/>
            <person name="Mounaud S."/>
            <person name="Pasculle A.W."/>
            <person name="Nierman W.C."/>
            <person name="Driscoll E."/>
            <person name="Cumbie R."/>
            <person name="Clancy C.J."/>
            <person name="Dupont C.L."/>
        </authorList>
    </citation>
    <scope>NUCLEOTIDE SEQUENCE [LARGE SCALE GENOMIC DNA]</scope>
    <source>
        <strain evidence="2 3">GL24</strain>
    </source>
</reference>
<accession>A0A9P6YSY6</accession>
<dbReference type="AlphaFoldDB" id="A0A9P6YSY6"/>
<evidence type="ECO:0000256" key="1">
    <source>
        <dbReference type="SAM" id="MobiDB-lite"/>
    </source>
</evidence>
<comment type="caution">
    <text evidence="2">The sequence shown here is derived from an EMBL/GenBank/DDBJ whole genome shotgun (WGS) entry which is preliminary data.</text>
</comment>
<sequence length="102" mass="11976">MSKNSLLNPERDQQVDLHKKNTWTSSLCQKYNRHFSRTRSSSYTAIQRPAYGTQRAHTEPMTVNEEEEEESSLLKQPERPWSWKSSALRAVGIKNKQHDFIN</sequence>
<dbReference type="Proteomes" id="UP000740926">
    <property type="component" value="Unassembled WGS sequence"/>
</dbReference>
<feature type="region of interest" description="Disordered" evidence="1">
    <location>
        <begin position="38"/>
        <end position="79"/>
    </location>
</feature>
<gene>
    <name evidence="2" type="ORF">G6F50_011870</name>
</gene>
<protein>
    <submittedName>
        <fullName evidence="2">Uncharacterized protein</fullName>
    </submittedName>
</protein>
<proteinExistence type="predicted"/>
<evidence type="ECO:0000313" key="2">
    <source>
        <dbReference type="EMBL" id="KAG1563578.1"/>
    </source>
</evidence>
<name>A0A9P6YSY6_9FUNG</name>